<dbReference type="STRING" id="754477.Q7C_956"/>
<dbReference type="Gene3D" id="3.30.200.20">
    <property type="entry name" value="Phosphorylase Kinase, domain 1"/>
    <property type="match status" value="1"/>
</dbReference>
<dbReference type="Gene3D" id="3.90.1200.10">
    <property type="match status" value="1"/>
</dbReference>
<dbReference type="PANTHER" id="PTHR21310:SF15">
    <property type="entry name" value="AMINOGLYCOSIDE PHOSPHOTRANSFERASE DOMAIN-CONTAINING PROTEIN"/>
    <property type="match status" value="1"/>
</dbReference>
<proteinExistence type="predicted"/>
<dbReference type="AlphaFoldDB" id="I1YGT2"/>
<dbReference type="eggNOG" id="COG3173">
    <property type="taxonomic scope" value="Bacteria"/>
</dbReference>
<dbReference type="SUPFAM" id="SSF56112">
    <property type="entry name" value="Protein kinase-like (PK-like)"/>
    <property type="match status" value="1"/>
</dbReference>
<dbReference type="KEGG" id="mec:Q7C_956"/>
<dbReference type="InterPro" id="IPR051678">
    <property type="entry name" value="AGP_Transferase"/>
</dbReference>
<dbReference type="PATRIC" id="fig|754477.3.peg.946"/>
<evidence type="ECO:0000313" key="3">
    <source>
        <dbReference type="Proteomes" id="UP000009145"/>
    </source>
</evidence>
<feature type="domain" description="Aminoglycoside phosphotransferase" evidence="1">
    <location>
        <begin position="25"/>
        <end position="254"/>
    </location>
</feature>
<dbReference type="EMBL" id="CP003380">
    <property type="protein sequence ID" value="AFJ02125.1"/>
    <property type="molecule type" value="Genomic_DNA"/>
</dbReference>
<dbReference type="GO" id="GO:0016740">
    <property type="term" value="F:transferase activity"/>
    <property type="evidence" value="ECO:0007669"/>
    <property type="project" value="UniProtKB-KW"/>
</dbReference>
<organism evidence="2 3">
    <name type="scientific">Methylophaga frappieri (strain ATCC BAA-2434 / DSM 25690 / JAM7)</name>
    <dbReference type="NCBI Taxonomy" id="754477"/>
    <lineage>
        <taxon>Bacteria</taxon>
        <taxon>Pseudomonadati</taxon>
        <taxon>Pseudomonadota</taxon>
        <taxon>Gammaproteobacteria</taxon>
        <taxon>Thiotrichales</taxon>
        <taxon>Piscirickettsiaceae</taxon>
        <taxon>Methylophaga</taxon>
    </lineage>
</organism>
<dbReference type="CDD" id="cd05152">
    <property type="entry name" value="MPH2"/>
    <property type="match status" value="1"/>
</dbReference>
<sequence>MTTDLTEEIFELARRHGLSLHGELEVNEIGLDFRVLKARDTQSVFWGLRVPRRQDAAERIEREARILSWLSSNLPFKIPDWRVASPELVAYPWMADDTAIDVDASTHAITWHVDRTSVTYAYTLGEALASLHGVSLTAAESTGLPNPTIDEVRRDLLRDLDIVTSSFDVQPKWRDRVRAWIDDDSTWPSCCKFIHGDLYAGHVLVNKDQQVTGMIDWSEAGIGDPGLDFVGHLQLFGDKGLSNLLKHYERCGGYVWPTLVRHTTERMAAGPLKYAMFALRSKDPTHSDTAAKQLAAL</sequence>
<reference evidence="2 3" key="1">
    <citation type="journal article" date="2012" name="J. Bacteriol.">
        <title>Complete genome sequences of Methylophaga sp. strain JAM1 and Methylophaga sp. strain JAM7.</title>
        <authorList>
            <person name="Villeneuve C."/>
            <person name="Martineau C."/>
            <person name="Mauffrey F."/>
            <person name="Villemur R."/>
        </authorList>
    </citation>
    <scope>NUCLEOTIDE SEQUENCE [LARGE SCALE GENOMIC DNA]</scope>
    <source>
        <strain evidence="2 3">JAM7</strain>
    </source>
</reference>
<dbReference type="OrthoDB" id="3806873at2"/>
<dbReference type="PANTHER" id="PTHR21310">
    <property type="entry name" value="AMINOGLYCOSIDE PHOSPHOTRANSFERASE-RELATED-RELATED"/>
    <property type="match status" value="1"/>
</dbReference>
<dbReference type="InterPro" id="IPR002575">
    <property type="entry name" value="Aminoglycoside_PTrfase"/>
</dbReference>
<dbReference type="Proteomes" id="UP000009145">
    <property type="component" value="Chromosome"/>
</dbReference>
<keyword evidence="2" id="KW-0808">Transferase</keyword>
<evidence type="ECO:0000259" key="1">
    <source>
        <dbReference type="Pfam" id="PF01636"/>
    </source>
</evidence>
<dbReference type="Pfam" id="PF01636">
    <property type="entry name" value="APH"/>
    <property type="match status" value="1"/>
</dbReference>
<dbReference type="HOGENOM" id="CLU_067567_0_0_6"/>
<keyword evidence="3" id="KW-1185">Reference proteome</keyword>
<dbReference type="InterPro" id="IPR011009">
    <property type="entry name" value="Kinase-like_dom_sf"/>
</dbReference>
<accession>I1YGT2</accession>
<dbReference type="RefSeq" id="WP_014703546.1">
    <property type="nucleotide sequence ID" value="NC_017856.1"/>
</dbReference>
<evidence type="ECO:0000313" key="2">
    <source>
        <dbReference type="EMBL" id="AFJ02125.1"/>
    </source>
</evidence>
<gene>
    <name evidence="2" type="ordered locus">Q7C_956</name>
</gene>
<name>I1YGT2_METFJ</name>
<protein>
    <submittedName>
        <fullName evidence="2">Macrolide 2'-phosphotransferase I</fullName>
    </submittedName>
</protein>